<evidence type="ECO:0000256" key="1">
    <source>
        <dbReference type="ARBA" id="ARBA00004123"/>
    </source>
</evidence>
<dbReference type="GO" id="GO:0003677">
    <property type="term" value="F:DNA binding"/>
    <property type="evidence" value="ECO:0007669"/>
    <property type="project" value="UniProtKB-UniRule"/>
</dbReference>
<evidence type="ECO:0000256" key="2">
    <source>
        <dbReference type="ARBA" id="ARBA00023125"/>
    </source>
</evidence>
<keyword evidence="2 4" id="KW-0238">DNA-binding</keyword>
<gene>
    <name evidence="8" type="ORF">ZIOFF_043563</name>
</gene>
<dbReference type="EMBL" id="JACMSC010000012">
    <property type="protein sequence ID" value="KAG6495737.1"/>
    <property type="molecule type" value="Genomic_DNA"/>
</dbReference>
<feature type="DNA-binding region" description="HMG box" evidence="4">
    <location>
        <begin position="70"/>
        <end position="112"/>
    </location>
</feature>
<dbReference type="Proteomes" id="UP000734854">
    <property type="component" value="Unassembled WGS sequence"/>
</dbReference>
<dbReference type="SUPFAM" id="SSF47095">
    <property type="entry name" value="HMG-box"/>
    <property type="match status" value="1"/>
</dbReference>
<dbReference type="GO" id="GO:0005634">
    <property type="term" value="C:nucleus"/>
    <property type="evidence" value="ECO:0007669"/>
    <property type="project" value="UniProtKB-SubCell"/>
</dbReference>
<feature type="chain" id="PRO_5035301986" description="HMG box domain-containing protein" evidence="6">
    <location>
        <begin position="18"/>
        <end position="156"/>
    </location>
</feature>
<evidence type="ECO:0000256" key="3">
    <source>
        <dbReference type="ARBA" id="ARBA00023242"/>
    </source>
</evidence>
<reference evidence="8 9" key="1">
    <citation type="submission" date="2020-08" db="EMBL/GenBank/DDBJ databases">
        <title>Plant Genome Project.</title>
        <authorList>
            <person name="Zhang R.-G."/>
        </authorList>
    </citation>
    <scope>NUCLEOTIDE SEQUENCE [LARGE SCALE GENOMIC DNA]</scope>
    <source>
        <tissue evidence="8">Rhizome</tissue>
    </source>
</reference>
<feature type="compositionally biased region" description="Acidic residues" evidence="5">
    <location>
        <begin position="145"/>
        <end position="156"/>
    </location>
</feature>
<name>A0A8J5GAT7_ZINOF</name>
<accession>A0A8J5GAT7</accession>
<dbReference type="InterPro" id="IPR036910">
    <property type="entry name" value="HMG_box_dom_sf"/>
</dbReference>
<dbReference type="PROSITE" id="PS50118">
    <property type="entry name" value="HMG_BOX_2"/>
    <property type="match status" value="1"/>
</dbReference>
<evidence type="ECO:0000313" key="9">
    <source>
        <dbReference type="Proteomes" id="UP000734854"/>
    </source>
</evidence>
<protein>
    <recommendedName>
        <fullName evidence="7">HMG box domain-containing protein</fullName>
    </recommendedName>
</protein>
<feature type="region of interest" description="Disordered" evidence="5">
    <location>
        <begin position="111"/>
        <end position="156"/>
    </location>
</feature>
<dbReference type="PANTHER" id="PTHR46261">
    <property type="entry name" value="HIGH MOBILITY GROUP B PROTEIN 4-RELATED"/>
    <property type="match status" value="1"/>
</dbReference>
<evidence type="ECO:0000256" key="5">
    <source>
        <dbReference type="SAM" id="MobiDB-lite"/>
    </source>
</evidence>
<keyword evidence="6" id="KW-0732">Signal</keyword>
<comment type="caution">
    <text evidence="8">The sequence shown here is derived from an EMBL/GenBank/DDBJ whole genome shotgun (WGS) entry which is preliminary data.</text>
</comment>
<keyword evidence="9" id="KW-1185">Reference proteome</keyword>
<dbReference type="AlphaFoldDB" id="A0A8J5GAT7"/>
<proteinExistence type="predicted"/>
<comment type="subcellular location">
    <subcellularLocation>
        <location evidence="1">Nucleus</location>
    </subcellularLocation>
</comment>
<feature type="domain" description="HMG box" evidence="7">
    <location>
        <begin position="70"/>
        <end position="112"/>
    </location>
</feature>
<dbReference type="PANTHER" id="PTHR46261:SF35">
    <property type="entry name" value="HIGH MOBILITY GROUP B PROTEIN 4-RELATED"/>
    <property type="match status" value="1"/>
</dbReference>
<evidence type="ECO:0000256" key="6">
    <source>
        <dbReference type="SAM" id="SignalP"/>
    </source>
</evidence>
<feature type="signal peptide" evidence="6">
    <location>
        <begin position="1"/>
        <end position="17"/>
    </location>
</feature>
<dbReference type="Pfam" id="PF00505">
    <property type="entry name" value="HMG_box"/>
    <property type="match status" value="1"/>
</dbReference>
<sequence length="156" mass="17159">MFFFLYLFTLVNPSTKSLLAFSSDPLRFRLRIPLIDLSSSPMPNGKVYTLKTVHLADLGEGWLYRTMAAMENLDVAKAGGDKWKSLTEEKAPYVASAAKLKADYTKTMVAYNKGQSGGGGGSRATVVDEAEEEGEESDKSKSEVNDDDEDDDEEEV</sequence>
<organism evidence="8 9">
    <name type="scientific">Zingiber officinale</name>
    <name type="common">Ginger</name>
    <name type="synonym">Amomum zingiber</name>
    <dbReference type="NCBI Taxonomy" id="94328"/>
    <lineage>
        <taxon>Eukaryota</taxon>
        <taxon>Viridiplantae</taxon>
        <taxon>Streptophyta</taxon>
        <taxon>Embryophyta</taxon>
        <taxon>Tracheophyta</taxon>
        <taxon>Spermatophyta</taxon>
        <taxon>Magnoliopsida</taxon>
        <taxon>Liliopsida</taxon>
        <taxon>Zingiberales</taxon>
        <taxon>Zingiberaceae</taxon>
        <taxon>Zingiber</taxon>
    </lineage>
</organism>
<evidence type="ECO:0000256" key="4">
    <source>
        <dbReference type="PROSITE-ProRule" id="PRU00267"/>
    </source>
</evidence>
<evidence type="ECO:0000313" key="8">
    <source>
        <dbReference type="EMBL" id="KAG6495737.1"/>
    </source>
</evidence>
<keyword evidence="3 4" id="KW-0539">Nucleus</keyword>
<evidence type="ECO:0000259" key="7">
    <source>
        <dbReference type="PROSITE" id="PS50118"/>
    </source>
</evidence>
<dbReference type="InterPro" id="IPR009071">
    <property type="entry name" value="HMG_box_dom"/>
</dbReference>
<dbReference type="InterPro" id="IPR031061">
    <property type="entry name" value="HMGB_plant"/>
</dbReference>
<dbReference type="Gene3D" id="1.10.30.10">
    <property type="entry name" value="High mobility group box domain"/>
    <property type="match status" value="1"/>
</dbReference>